<evidence type="ECO:0000313" key="2">
    <source>
        <dbReference type="Proteomes" id="UP000005317"/>
    </source>
</evidence>
<dbReference type="Proteomes" id="UP000005317">
    <property type="component" value="Unassembled WGS sequence"/>
</dbReference>
<name>A0A656HGN4_THINJ</name>
<organism evidence="1 2">
    <name type="scientific">Thiothrix nivea (strain ATCC 35100 / DSM 5205 / JP2)</name>
    <dbReference type="NCBI Taxonomy" id="870187"/>
    <lineage>
        <taxon>Bacteria</taxon>
        <taxon>Pseudomonadati</taxon>
        <taxon>Pseudomonadota</taxon>
        <taxon>Gammaproteobacteria</taxon>
        <taxon>Thiotrichales</taxon>
        <taxon>Thiotrichaceae</taxon>
        <taxon>Thiothrix</taxon>
    </lineage>
</organism>
<keyword evidence="2" id="KW-1185">Reference proteome</keyword>
<proteinExistence type="predicted"/>
<evidence type="ECO:0000313" key="1">
    <source>
        <dbReference type="EMBL" id="EIJ35372.1"/>
    </source>
</evidence>
<sequence length="284" mass="31515">MENPTTPTPPTGLNITMKHWMQTGSAACCLMLLALSGCEQKPSAEPTSTARIAVLETYIQEVPVEENALQTRFGKLELARSEPEMPPDTLSLDGKPVFQQEAFYLSLHQYIKQNQRDIVLFGSNCGGTACPQNQFYFLLLDKSKGPEIRSEDDFTAYPDDLKLNVDGDRLLLDLGFQAGKHKVATLQGDQLTIQLENVAKSFLGEENCRWLYDEALSACRDYRDTDPTCQDPQASFAGYLMRGVAAVGEHPGFMADAFGRRCKIACESDKTVDYPTFAKEVCSK</sequence>
<protein>
    <submittedName>
        <fullName evidence="1">Uncharacterized protein</fullName>
    </submittedName>
</protein>
<gene>
    <name evidence="1" type="ORF">Thini_2838</name>
</gene>
<dbReference type="EMBL" id="JH651384">
    <property type="protein sequence ID" value="EIJ35372.1"/>
    <property type="molecule type" value="Genomic_DNA"/>
</dbReference>
<accession>A0A656HGN4</accession>
<reference evidence="2" key="1">
    <citation type="journal article" date="2011" name="Stand. Genomic Sci.">
        <title>Genome sequence of the filamentous, gliding Thiothrix nivea neotype strain (JP2(T)).</title>
        <authorList>
            <person name="Lapidus A."/>
            <person name="Nolan M."/>
            <person name="Lucas S."/>
            <person name="Glavina Del Rio T."/>
            <person name="Tice H."/>
            <person name="Cheng J.F."/>
            <person name="Tapia R."/>
            <person name="Han C."/>
            <person name="Goodwin L."/>
            <person name="Pitluck S."/>
            <person name="Liolios K."/>
            <person name="Pagani I."/>
            <person name="Ivanova N."/>
            <person name="Huntemann M."/>
            <person name="Mavromatis K."/>
            <person name="Mikhailova N."/>
            <person name="Pati A."/>
            <person name="Chen A."/>
            <person name="Palaniappan K."/>
            <person name="Land M."/>
            <person name="Brambilla E.M."/>
            <person name="Rohde M."/>
            <person name="Abt B."/>
            <person name="Verbarg S."/>
            <person name="Goker M."/>
            <person name="Bristow J."/>
            <person name="Eisen J.A."/>
            <person name="Markowitz V."/>
            <person name="Hugenholtz P."/>
            <person name="Kyrpides N.C."/>
            <person name="Klenk H.P."/>
            <person name="Woyke T."/>
        </authorList>
    </citation>
    <scope>NUCLEOTIDE SEQUENCE [LARGE SCALE GENOMIC DNA]</scope>
    <source>
        <strain evidence="2">ATCC 35100 / DSM 5205 / JP2</strain>
    </source>
</reference>
<dbReference type="AlphaFoldDB" id="A0A656HGN4"/>